<reference evidence="1 2" key="1">
    <citation type="submission" date="2023-07" db="EMBL/GenBank/DDBJ databases">
        <title>Genomic Encyclopedia of Type Strains, Phase IV (KMG-IV): sequencing the most valuable type-strain genomes for metagenomic binning, comparative biology and taxonomic classification.</title>
        <authorList>
            <person name="Goeker M."/>
        </authorList>
    </citation>
    <scope>NUCLEOTIDE SEQUENCE [LARGE SCALE GENOMIC DNA]</scope>
    <source>
        <strain evidence="1 2">DSM 1400</strain>
    </source>
</reference>
<evidence type="ECO:0000313" key="1">
    <source>
        <dbReference type="EMBL" id="MDQ0479180.1"/>
    </source>
</evidence>
<name>A0ABU0JQ10_HATLI</name>
<gene>
    <name evidence="1" type="ORF">QOZ93_000920</name>
</gene>
<protein>
    <submittedName>
        <fullName evidence="1">Uncharacterized protein involved in cysteine biosynthesis</fullName>
    </submittedName>
</protein>
<accession>A0ABU0JQ10</accession>
<dbReference type="InterPro" id="IPR037208">
    <property type="entry name" value="Spo0E-like_sf"/>
</dbReference>
<dbReference type="SUPFAM" id="SSF140500">
    <property type="entry name" value="BAS1536-like"/>
    <property type="match status" value="1"/>
</dbReference>
<sequence>MIKFYIKLKILLLKKCINFFLKFMPTNSVVVLYISRKLDTYIVEYQNYIFSNFKNNNFPRETFIKIYS</sequence>
<evidence type="ECO:0000313" key="2">
    <source>
        <dbReference type="Proteomes" id="UP001224418"/>
    </source>
</evidence>
<proteinExistence type="predicted"/>
<keyword evidence="2" id="KW-1185">Reference proteome</keyword>
<dbReference type="Proteomes" id="UP001224418">
    <property type="component" value="Unassembled WGS sequence"/>
</dbReference>
<comment type="caution">
    <text evidence="1">The sequence shown here is derived from an EMBL/GenBank/DDBJ whole genome shotgun (WGS) entry which is preliminary data.</text>
</comment>
<dbReference type="EMBL" id="JAUSWN010000006">
    <property type="protein sequence ID" value="MDQ0479180.1"/>
    <property type="molecule type" value="Genomic_DNA"/>
</dbReference>
<organism evidence="1 2">
    <name type="scientific">Hathewaya limosa</name>
    <name type="common">Clostridium limosum</name>
    <dbReference type="NCBI Taxonomy" id="1536"/>
    <lineage>
        <taxon>Bacteria</taxon>
        <taxon>Bacillati</taxon>
        <taxon>Bacillota</taxon>
        <taxon>Clostridia</taxon>
        <taxon>Eubacteriales</taxon>
        <taxon>Clostridiaceae</taxon>
        <taxon>Hathewaya</taxon>
    </lineage>
</organism>